<gene>
    <name evidence="2" type="ORF">MNODULE_03000</name>
</gene>
<comment type="caution">
    <text evidence="2">The sequence shown here is derived from an EMBL/GenBank/DDBJ whole genome shotgun (WGS) entry which is preliminary data.</text>
</comment>
<dbReference type="GO" id="GO:0003700">
    <property type="term" value="F:DNA-binding transcription factor activity"/>
    <property type="evidence" value="ECO:0007669"/>
    <property type="project" value="InterPro"/>
</dbReference>
<sequence length="254" mass="29337">MSSTLATVPVHSNVRLFSQLRKMITNHIDLLNASSRLGVTPSTLRKILAGAPISRFIQRKIGRVLDGRGSALPGSPKRSRVERLLEVYHLYREHGTLQRVADEIGLSRERVRQLLVKGSECGLFEYKPSWEVGVSREKILEDYRRVLTLKGVAQVNQMSLCRLHRLLKVHGITEPELEEIWFKEKKAICIERYHKVVLEMGHHPTTTEMQRISSNRYLTTQIRRLWGTIETFRKEQGIPPPPKRLFHLKVLTHS</sequence>
<accession>A0A7X6I9U0</accession>
<dbReference type="GO" id="GO:0006352">
    <property type="term" value="P:DNA-templated transcription initiation"/>
    <property type="evidence" value="ECO:0007669"/>
    <property type="project" value="InterPro"/>
</dbReference>
<evidence type="ECO:0000259" key="1">
    <source>
        <dbReference type="Pfam" id="PF04545"/>
    </source>
</evidence>
<proteinExistence type="predicted"/>
<dbReference type="AlphaFoldDB" id="A0A7X6I9U0"/>
<protein>
    <recommendedName>
        <fullName evidence="1">RNA polymerase sigma-70 region 4 domain-containing protein</fullName>
    </recommendedName>
</protein>
<dbReference type="RefSeq" id="WP_168058002.1">
    <property type="nucleotide sequence ID" value="NZ_VTOW01000001.1"/>
</dbReference>
<reference evidence="2 3" key="1">
    <citation type="journal article" date="2020" name="Nature">
        <title>Bacterial chemolithoautotrophy via manganese oxidation.</title>
        <authorList>
            <person name="Yu H."/>
            <person name="Leadbetter J.R."/>
        </authorList>
    </citation>
    <scope>NUCLEOTIDE SEQUENCE [LARGE SCALE GENOMIC DNA]</scope>
    <source>
        <strain evidence="2 3">Mn-1</strain>
    </source>
</reference>
<organism evidence="2 3">
    <name type="scientific">Candidatus Manganitrophus noduliformans</name>
    <dbReference type="NCBI Taxonomy" id="2606439"/>
    <lineage>
        <taxon>Bacteria</taxon>
        <taxon>Pseudomonadati</taxon>
        <taxon>Nitrospirota</taxon>
        <taxon>Nitrospiria</taxon>
        <taxon>Candidatus Troglogloeales</taxon>
        <taxon>Candidatus Manganitrophaceae</taxon>
        <taxon>Candidatus Manganitrophus</taxon>
    </lineage>
</organism>
<dbReference type="Proteomes" id="UP000534783">
    <property type="component" value="Unassembled WGS sequence"/>
</dbReference>
<dbReference type="Pfam" id="PF04545">
    <property type="entry name" value="Sigma70_r4"/>
    <property type="match status" value="1"/>
</dbReference>
<evidence type="ECO:0000313" key="2">
    <source>
        <dbReference type="EMBL" id="NKE69715.1"/>
    </source>
</evidence>
<dbReference type="EMBL" id="VTOW01000001">
    <property type="protein sequence ID" value="NKE69715.1"/>
    <property type="molecule type" value="Genomic_DNA"/>
</dbReference>
<keyword evidence="3" id="KW-1185">Reference proteome</keyword>
<feature type="domain" description="RNA polymerase sigma-70 region 4" evidence="1">
    <location>
        <begin position="90"/>
        <end position="118"/>
    </location>
</feature>
<dbReference type="InterPro" id="IPR007630">
    <property type="entry name" value="RNA_pol_sigma70_r4"/>
</dbReference>
<evidence type="ECO:0000313" key="3">
    <source>
        <dbReference type="Proteomes" id="UP000534783"/>
    </source>
</evidence>
<name>A0A7X6I9U0_9BACT</name>